<feature type="compositionally biased region" description="Low complexity" evidence="5">
    <location>
        <begin position="46"/>
        <end position="55"/>
    </location>
</feature>
<accession>A0A6L9SIB1</accession>
<name>A0A6L9SIB1_9ACTN</name>
<organism evidence="7 8">
    <name type="scientific">Phytoactinopolyspora halotolerans</name>
    <dbReference type="NCBI Taxonomy" id="1981512"/>
    <lineage>
        <taxon>Bacteria</taxon>
        <taxon>Bacillati</taxon>
        <taxon>Actinomycetota</taxon>
        <taxon>Actinomycetes</taxon>
        <taxon>Jiangellales</taxon>
        <taxon>Jiangellaceae</taxon>
        <taxon>Phytoactinopolyspora</taxon>
    </lineage>
</organism>
<keyword evidence="3" id="KW-0813">Transport</keyword>
<feature type="signal peptide" evidence="6">
    <location>
        <begin position="1"/>
        <end position="24"/>
    </location>
</feature>
<evidence type="ECO:0000256" key="4">
    <source>
        <dbReference type="ARBA" id="ARBA00022729"/>
    </source>
</evidence>
<dbReference type="CDD" id="cd14748">
    <property type="entry name" value="PBP2_UgpB"/>
    <property type="match status" value="1"/>
</dbReference>
<protein>
    <submittedName>
        <fullName evidence="7">ABC transporter substrate-binding protein</fullName>
    </submittedName>
</protein>
<dbReference type="GO" id="GO:0030313">
    <property type="term" value="C:cell envelope"/>
    <property type="evidence" value="ECO:0007669"/>
    <property type="project" value="UniProtKB-SubCell"/>
</dbReference>
<evidence type="ECO:0000313" key="8">
    <source>
        <dbReference type="Proteomes" id="UP000475214"/>
    </source>
</evidence>
<dbReference type="Proteomes" id="UP000475214">
    <property type="component" value="Unassembled WGS sequence"/>
</dbReference>
<dbReference type="RefSeq" id="WP_163744260.1">
    <property type="nucleotide sequence ID" value="NZ_JAAGOA010000028.1"/>
</dbReference>
<comment type="similarity">
    <text evidence="2">Belongs to the bacterial solute-binding protein 1 family.</text>
</comment>
<dbReference type="PANTHER" id="PTHR43649:SF31">
    <property type="entry name" value="SN-GLYCEROL-3-PHOSPHATE-BINDING PERIPLASMIC PROTEIN UGPB"/>
    <property type="match status" value="1"/>
</dbReference>
<dbReference type="InterPro" id="IPR050490">
    <property type="entry name" value="Bact_solute-bd_prot1"/>
</dbReference>
<comment type="subcellular location">
    <subcellularLocation>
        <location evidence="1">Cell envelope</location>
    </subcellularLocation>
</comment>
<dbReference type="InterPro" id="IPR006059">
    <property type="entry name" value="SBP"/>
</dbReference>
<feature type="chain" id="PRO_5039210925" evidence="6">
    <location>
        <begin position="25"/>
        <end position="438"/>
    </location>
</feature>
<evidence type="ECO:0000256" key="3">
    <source>
        <dbReference type="ARBA" id="ARBA00022448"/>
    </source>
</evidence>
<dbReference type="Gene3D" id="3.40.190.10">
    <property type="entry name" value="Periplasmic binding protein-like II"/>
    <property type="match status" value="1"/>
</dbReference>
<evidence type="ECO:0000256" key="2">
    <source>
        <dbReference type="ARBA" id="ARBA00008520"/>
    </source>
</evidence>
<keyword evidence="8" id="KW-1185">Reference proteome</keyword>
<dbReference type="EMBL" id="JAAGOA010000028">
    <property type="protein sequence ID" value="NEE04071.1"/>
    <property type="molecule type" value="Genomic_DNA"/>
</dbReference>
<reference evidence="7 8" key="1">
    <citation type="submission" date="2020-02" db="EMBL/GenBank/DDBJ databases">
        <authorList>
            <person name="Li X.-J."/>
            <person name="Han X.-M."/>
        </authorList>
    </citation>
    <scope>NUCLEOTIDE SEQUENCE [LARGE SCALE GENOMIC DNA]</scope>
    <source>
        <strain evidence="7 8">CCTCC AB 2017055</strain>
    </source>
</reference>
<keyword evidence="4 6" id="KW-0732">Signal</keyword>
<dbReference type="PANTHER" id="PTHR43649">
    <property type="entry name" value="ARABINOSE-BINDING PROTEIN-RELATED"/>
    <property type="match status" value="1"/>
</dbReference>
<evidence type="ECO:0000313" key="7">
    <source>
        <dbReference type="EMBL" id="NEE04071.1"/>
    </source>
</evidence>
<dbReference type="AlphaFoldDB" id="A0A6L9SIB1"/>
<evidence type="ECO:0000256" key="1">
    <source>
        <dbReference type="ARBA" id="ARBA00004196"/>
    </source>
</evidence>
<comment type="caution">
    <text evidence="7">The sequence shown here is derived from an EMBL/GenBank/DDBJ whole genome shotgun (WGS) entry which is preliminary data.</text>
</comment>
<dbReference type="SUPFAM" id="SSF53850">
    <property type="entry name" value="Periplasmic binding protein-like II"/>
    <property type="match status" value="1"/>
</dbReference>
<evidence type="ECO:0000256" key="5">
    <source>
        <dbReference type="SAM" id="MobiDB-lite"/>
    </source>
</evidence>
<proteinExistence type="inferred from homology"/>
<sequence>MMRTRPRRLAQLLVLLTGTALAVAACGSDFADSDSGGGADDDDQNDAGQTDGAAQAEDDESSGDDGSSLTLMGFSSGPAEDEALNAIIDAYNEQSTNTARFNPVPEYDTALQAALAGGSPPDVIYVDSNRLPDLVEAGALAPADGRVRNEDDFYPSLREAFTYDGTFWCPPKDFSTLALVYNVDMFDDAGLEPPTDWEELATAAEALTDGDRTGLALVPEYPRWGSFMFQAGGAVTDDEVTEMTIDSDANREAFEFLRDLYAQGYAATPTELDAGWAGEAFGQGRAAMTIEGNWIVGALNNDFPDVNWAVTELPAGPAGPGTFAFTVCYAVPAASENPDAAWNLVDYLVSDEALLQFTEQFPVMPGRESLAGAWTEAHPDLGAFLTGAEYARPFQFVPGFAGVVDTLDDGIQGIAAGNREIDEVIQQVDESGRAALGG</sequence>
<feature type="region of interest" description="Disordered" evidence="5">
    <location>
        <begin position="32"/>
        <end position="75"/>
    </location>
</feature>
<dbReference type="Pfam" id="PF01547">
    <property type="entry name" value="SBP_bac_1"/>
    <property type="match status" value="1"/>
</dbReference>
<gene>
    <name evidence="7" type="ORF">G1H10_28270</name>
</gene>
<dbReference type="PROSITE" id="PS51257">
    <property type="entry name" value="PROKAR_LIPOPROTEIN"/>
    <property type="match status" value="1"/>
</dbReference>
<evidence type="ECO:0000256" key="6">
    <source>
        <dbReference type="SAM" id="SignalP"/>
    </source>
</evidence>